<reference evidence="1" key="2">
    <citation type="submission" date="2018-05" db="EMBL/GenBank/DDBJ databases">
        <title>OgluRS3 (Oryza glumaepatula Reference Sequence Version 3).</title>
        <authorList>
            <person name="Zhang J."/>
            <person name="Kudrna D."/>
            <person name="Lee S."/>
            <person name="Talag J."/>
            <person name="Welchert J."/>
            <person name="Wing R.A."/>
        </authorList>
    </citation>
    <scope>NUCLEOTIDE SEQUENCE [LARGE SCALE GENOMIC DNA]</scope>
</reference>
<dbReference type="AlphaFoldDB" id="A0A0E0A8E5"/>
<keyword evidence="2" id="KW-1185">Reference proteome</keyword>
<proteinExistence type="predicted"/>
<dbReference type="EnsemblPlants" id="OGLUM06G12520.4">
    <property type="protein sequence ID" value="OGLUM06G12520.4"/>
    <property type="gene ID" value="OGLUM06G12520"/>
</dbReference>
<dbReference type="Gramene" id="OGLUM06G12520.2">
    <property type="protein sequence ID" value="OGLUM06G12520.2"/>
    <property type="gene ID" value="OGLUM06G12520"/>
</dbReference>
<evidence type="ECO:0000313" key="1">
    <source>
        <dbReference type="EnsemblPlants" id="OGLUM06G12520.1"/>
    </source>
</evidence>
<dbReference type="EnsemblPlants" id="OGLUM06G12520.1">
    <property type="protein sequence ID" value="OGLUM06G12520.1"/>
    <property type="gene ID" value="OGLUM06G12520"/>
</dbReference>
<dbReference type="Proteomes" id="UP000026961">
    <property type="component" value="Chromosome 6"/>
</dbReference>
<evidence type="ECO:0000313" key="2">
    <source>
        <dbReference type="Proteomes" id="UP000026961"/>
    </source>
</evidence>
<dbReference type="Gramene" id="OGLUM06G12520.4">
    <property type="protein sequence ID" value="OGLUM06G12520.4"/>
    <property type="gene ID" value="OGLUM06G12520"/>
</dbReference>
<accession>A0A0E0A8E5</accession>
<dbReference type="EnsemblPlants" id="OGLUM06G12520.2">
    <property type="protein sequence ID" value="OGLUM06G12520.2"/>
    <property type="gene ID" value="OGLUM06G12520"/>
</dbReference>
<sequence length="64" mass="6799">MAVWEASTKPLAANNGDDRVHQRLETGGTVVNLGVWLITLQAIGMPHVIPGLMKAVGIVYSEGD</sequence>
<name>A0A0E0A8E5_9ORYZ</name>
<dbReference type="HOGENOM" id="CLU_2871310_0_0_1"/>
<dbReference type="Gramene" id="OGLUM06G12520.3">
    <property type="protein sequence ID" value="OGLUM06G12520.3"/>
    <property type="gene ID" value="OGLUM06G12520"/>
</dbReference>
<dbReference type="Gramene" id="OGLUM06G12520.1">
    <property type="protein sequence ID" value="OGLUM06G12520.1"/>
    <property type="gene ID" value="OGLUM06G12520"/>
</dbReference>
<reference evidence="1" key="1">
    <citation type="submission" date="2015-04" db="UniProtKB">
        <authorList>
            <consortium name="EnsemblPlants"/>
        </authorList>
    </citation>
    <scope>IDENTIFICATION</scope>
</reference>
<protein>
    <submittedName>
        <fullName evidence="1">Uncharacterized protein</fullName>
    </submittedName>
</protein>
<organism evidence="1">
    <name type="scientific">Oryza glumipatula</name>
    <dbReference type="NCBI Taxonomy" id="40148"/>
    <lineage>
        <taxon>Eukaryota</taxon>
        <taxon>Viridiplantae</taxon>
        <taxon>Streptophyta</taxon>
        <taxon>Embryophyta</taxon>
        <taxon>Tracheophyta</taxon>
        <taxon>Spermatophyta</taxon>
        <taxon>Magnoliopsida</taxon>
        <taxon>Liliopsida</taxon>
        <taxon>Poales</taxon>
        <taxon>Poaceae</taxon>
        <taxon>BOP clade</taxon>
        <taxon>Oryzoideae</taxon>
        <taxon>Oryzeae</taxon>
        <taxon>Oryzinae</taxon>
        <taxon>Oryza</taxon>
    </lineage>
</organism>
<dbReference type="EnsemblPlants" id="OGLUM06G12520.3">
    <property type="protein sequence ID" value="OGLUM06G12520.3"/>
    <property type="gene ID" value="OGLUM06G12520"/>
</dbReference>